<evidence type="ECO:0000256" key="7">
    <source>
        <dbReference type="ARBA" id="ARBA00022764"/>
    </source>
</evidence>
<dbReference type="GO" id="GO:0051539">
    <property type="term" value="F:4 iron, 4 sulfur cluster binding"/>
    <property type="evidence" value="ECO:0007669"/>
    <property type="project" value="UniProtKB-KW"/>
</dbReference>
<evidence type="ECO:0000256" key="1">
    <source>
        <dbReference type="ARBA" id="ARBA00001966"/>
    </source>
</evidence>
<dbReference type="InterPro" id="IPR006657">
    <property type="entry name" value="MoPterin_dinucl-bd_dom"/>
</dbReference>
<dbReference type="FunFam" id="3.40.228.10:FF:000009">
    <property type="entry name" value="Formate dehydrogenase, alpha subunit, selenocysteine-containing"/>
    <property type="match status" value="1"/>
</dbReference>
<evidence type="ECO:0000256" key="6">
    <source>
        <dbReference type="ARBA" id="ARBA00022729"/>
    </source>
</evidence>
<dbReference type="GO" id="GO:0042597">
    <property type="term" value="C:periplasmic space"/>
    <property type="evidence" value="ECO:0007669"/>
    <property type="project" value="UniProtKB-SubCell"/>
</dbReference>
<feature type="domain" description="Molybdopterin dinucleotide-binding" evidence="12">
    <location>
        <begin position="678"/>
        <end position="791"/>
    </location>
</feature>
<comment type="similarity">
    <text evidence="3">Belongs to the prokaryotic molybdopterin-containing oxidoreductase family.</text>
</comment>
<evidence type="ECO:0008006" key="14">
    <source>
        <dbReference type="Google" id="ProtNLM"/>
    </source>
</evidence>
<gene>
    <name evidence="13" type="ORF">METZ01_LOCUS36677</name>
</gene>
<dbReference type="InterPro" id="IPR006656">
    <property type="entry name" value="Mopterin_OxRdtase"/>
</dbReference>
<dbReference type="GO" id="GO:0030151">
    <property type="term" value="F:molybdenum ion binding"/>
    <property type="evidence" value="ECO:0007669"/>
    <property type="project" value="TreeGrafter"/>
</dbReference>
<dbReference type="GO" id="GO:0009055">
    <property type="term" value="F:electron transfer activity"/>
    <property type="evidence" value="ECO:0007669"/>
    <property type="project" value="InterPro"/>
</dbReference>
<evidence type="ECO:0000259" key="12">
    <source>
        <dbReference type="Pfam" id="PF01568"/>
    </source>
</evidence>
<feature type="domain" description="Molybdopterin oxidoreductase" evidence="11">
    <location>
        <begin position="12"/>
        <end position="452"/>
    </location>
</feature>
<protein>
    <recommendedName>
        <fullName evidence="14">Formate dehydrogenase-N subunit alpha</fullName>
    </recommendedName>
</protein>
<dbReference type="PANTHER" id="PTHR43598">
    <property type="entry name" value="TUNGSTEN-CONTAINING FORMYLMETHANOFURAN DEHYDROGENASE 2 SUBUNIT B"/>
    <property type="match status" value="1"/>
</dbReference>
<dbReference type="NCBIfam" id="TIGR01553">
    <property type="entry name" value="formate-DH-alph"/>
    <property type="match status" value="1"/>
</dbReference>
<dbReference type="InterPro" id="IPR006443">
    <property type="entry name" value="Formate-DH-alph_fdnG"/>
</dbReference>
<sequence length="803" mass="88789">VASLAATFGRGAMTNHWKDIKNADVVLVMGANPAENHPCGFKWALEARDENNATLVTIDPRFTRTSAVADKHLQIRPGADIAVLGGLIRHLLTNDLHHADYVRAHTNASFLVSGEFGFEDGLFSGFDEAASAYDKTSWSYQRGSDGLVRRDLTLEDPRCVFQLLKQHYERYTPSMVAQISGCSEEKFLEMADIICSTGRAVRVGTIMYAVGWTMHTVGSQIIRTGAMLQLLLGNIGRPGGGINALRGHANVQGATDHAIVAGILPGYLKVPTPEQATLADHLEASTPQPLVADTVNYWGNYPKFLVSQLKAWFGDSATAANEYGYQYLGKQDGDATWLSIWDQARQGSLEGFVSLGFNPLLAGPDVPRLIESMTRLKWKVVIDPFMLDSAEFWRAPGVNPAEVDTEVLYLPTTHWIERDGSFTNSGRWAQWKEKAIDPPNGVRSDTYVLSELFWRVKELYQQDGDDAVYNEPIQNLTWNYLNPREPTLVELAKEINGYDRQTGELLSSFGQLTDDGNTSSGNWIYTGSYTEAGNMMARRETADPTGLGMHHGWAFSWPLNRRVLYNRASADAEGRPWDQNRAGIAWNGREWIGDVPDFGRTTPPDAAGAFIMTEEGVARLFSNHLADGPFSEHYEPVESPTANALHQSVSVNPVINWYDGVRETLATAGDDFPYACTVYRVVEHEHFVTRNVPLLVEAMPDFFVEVPEGLAVEKGIENGGRARVWSKRGEVEGVAIVTKRIKPLMVNGQTVWTIGIPVHWGFVGITQGSMANLLTPYVGDANTRCPEFKSFLVNIEPVALQTS</sequence>
<keyword evidence="4" id="KW-0004">4Fe-4S</keyword>
<dbReference type="CDD" id="cd02792">
    <property type="entry name" value="MopB_CT_Formate-Dh-Na-like"/>
    <property type="match status" value="1"/>
</dbReference>
<dbReference type="PANTHER" id="PTHR43598:SF1">
    <property type="entry name" value="FORMATE DEHYDROGENASE-O MAJOR SUBUNIT"/>
    <property type="match status" value="1"/>
</dbReference>
<dbReference type="SUPFAM" id="SSF50692">
    <property type="entry name" value="ADC-like"/>
    <property type="match status" value="1"/>
</dbReference>
<dbReference type="Gene3D" id="2.40.40.20">
    <property type="match status" value="1"/>
</dbReference>
<dbReference type="Pfam" id="PF01568">
    <property type="entry name" value="Molydop_binding"/>
    <property type="match status" value="1"/>
</dbReference>
<dbReference type="Pfam" id="PF00384">
    <property type="entry name" value="Molybdopterin"/>
    <property type="match status" value="1"/>
</dbReference>
<dbReference type="EMBL" id="UINC01001568">
    <property type="protein sequence ID" value="SUZ83823.1"/>
    <property type="molecule type" value="Genomic_DNA"/>
</dbReference>
<dbReference type="GO" id="GO:0008863">
    <property type="term" value="F:formate dehydrogenase (NAD+) activity"/>
    <property type="evidence" value="ECO:0007669"/>
    <property type="project" value="InterPro"/>
</dbReference>
<keyword evidence="9" id="KW-0408">Iron</keyword>
<dbReference type="GO" id="GO:0043546">
    <property type="term" value="F:molybdopterin cofactor binding"/>
    <property type="evidence" value="ECO:0007669"/>
    <property type="project" value="InterPro"/>
</dbReference>
<keyword evidence="7" id="KW-0574">Periplasm</keyword>
<accession>A0A381R2L1</accession>
<evidence type="ECO:0000313" key="13">
    <source>
        <dbReference type="EMBL" id="SUZ83823.1"/>
    </source>
</evidence>
<keyword evidence="8" id="KW-0560">Oxidoreductase</keyword>
<keyword evidence="10" id="KW-0411">Iron-sulfur</keyword>
<name>A0A381R2L1_9ZZZZ</name>
<reference evidence="13" key="1">
    <citation type="submission" date="2018-05" db="EMBL/GenBank/DDBJ databases">
        <authorList>
            <person name="Lanie J.A."/>
            <person name="Ng W.-L."/>
            <person name="Kazmierczak K.M."/>
            <person name="Andrzejewski T.M."/>
            <person name="Davidsen T.M."/>
            <person name="Wayne K.J."/>
            <person name="Tettelin H."/>
            <person name="Glass J.I."/>
            <person name="Rusch D."/>
            <person name="Podicherti R."/>
            <person name="Tsui H.-C.T."/>
            <person name="Winkler M.E."/>
        </authorList>
    </citation>
    <scope>NUCLEOTIDE SEQUENCE</scope>
</reference>
<evidence type="ECO:0000256" key="5">
    <source>
        <dbReference type="ARBA" id="ARBA00022723"/>
    </source>
</evidence>
<dbReference type="InterPro" id="IPR009010">
    <property type="entry name" value="Asp_de-COase-like_dom_sf"/>
</dbReference>
<evidence type="ECO:0000256" key="4">
    <source>
        <dbReference type="ARBA" id="ARBA00022485"/>
    </source>
</evidence>
<dbReference type="GO" id="GO:0047111">
    <property type="term" value="F:formate dehydrogenase (cytochrome-c-553) activity"/>
    <property type="evidence" value="ECO:0007669"/>
    <property type="project" value="InterPro"/>
</dbReference>
<organism evidence="13">
    <name type="scientific">marine metagenome</name>
    <dbReference type="NCBI Taxonomy" id="408172"/>
    <lineage>
        <taxon>unclassified sequences</taxon>
        <taxon>metagenomes</taxon>
        <taxon>ecological metagenomes</taxon>
    </lineage>
</organism>
<evidence type="ECO:0000259" key="11">
    <source>
        <dbReference type="Pfam" id="PF00384"/>
    </source>
</evidence>
<dbReference type="AlphaFoldDB" id="A0A381R2L1"/>
<evidence type="ECO:0000256" key="9">
    <source>
        <dbReference type="ARBA" id="ARBA00023004"/>
    </source>
</evidence>
<evidence type="ECO:0000256" key="3">
    <source>
        <dbReference type="ARBA" id="ARBA00010312"/>
    </source>
</evidence>
<proteinExistence type="inferred from homology"/>
<dbReference type="Gene3D" id="3.40.228.10">
    <property type="entry name" value="Dimethylsulfoxide Reductase, domain 2"/>
    <property type="match status" value="2"/>
</dbReference>
<keyword evidence="5" id="KW-0479">Metal-binding</keyword>
<dbReference type="GO" id="GO:0009061">
    <property type="term" value="P:anaerobic respiration"/>
    <property type="evidence" value="ECO:0007669"/>
    <property type="project" value="TreeGrafter"/>
</dbReference>
<evidence type="ECO:0000256" key="8">
    <source>
        <dbReference type="ARBA" id="ARBA00023002"/>
    </source>
</evidence>
<dbReference type="SUPFAM" id="SSF53706">
    <property type="entry name" value="Formate dehydrogenase/DMSO reductase, domains 1-3"/>
    <property type="match status" value="1"/>
</dbReference>
<comment type="subcellular location">
    <subcellularLocation>
        <location evidence="2">Periplasm</location>
    </subcellularLocation>
</comment>
<comment type="cofactor">
    <cofactor evidence="1">
        <name>[4Fe-4S] cluster</name>
        <dbReference type="ChEBI" id="CHEBI:49883"/>
    </cofactor>
</comment>
<keyword evidence="6" id="KW-0732">Signal</keyword>
<evidence type="ECO:0000256" key="10">
    <source>
        <dbReference type="ARBA" id="ARBA00023014"/>
    </source>
</evidence>
<evidence type="ECO:0000256" key="2">
    <source>
        <dbReference type="ARBA" id="ARBA00004418"/>
    </source>
</evidence>
<feature type="non-terminal residue" evidence="13">
    <location>
        <position position="1"/>
    </location>
</feature>
<dbReference type="Gene3D" id="3.40.50.740">
    <property type="match status" value="1"/>
</dbReference>